<evidence type="ECO:0000256" key="1">
    <source>
        <dbReference type="SAM" id="MobiDB-lite"/>
    </source>
</evidence>
<dbReference type="InterPro" id="IPR003669">
    <property type="entry name" value="Thymidylate_synthase_ThyX"/>
</dbReference>
<dbReference type="RefSeq" id="WP_124618572.1">
    <property type="nucleotide sequence ID" value="NZ_QTQX01000013.1"/>
</dbReference>
<dbReference type="EMBL" id="QTQX01000013">
    <property type="protein sequence ID" value="RQT26107.1"/>
    <property type="molecule type" value="Genomic_DNA"/>
</dbReference>
<dbReference type="Gene3D" id="3.30.1360.170">
    <property type="match status" value="1"/>
</dbReference>
<organism evidence="2 3">
    <name type="scientific">Burkholderia contaminans</name>
    <dbReference type="NCBI Taxonomy" id="488447"/>
    <lineage>
        <taxon>Bacteria</taxon>
        <taxon>Pseudomonadati</taxon>
        <taxon>Pseudomonadota</taxon>
        <taxon>Betaproteobacteria</taxon>
        <taxon>Burkholderiales</taxon>
        <taxon>Burkholderiaceae</taxon>
        <taxon>Burkholderia</taxon>
        <taxon>Burkholderia cepacia complex</taxon>
    </lineage>
</organism>
<evidence type="ECO:0000313" key="3">
    <source>
        <dbReference type="Proteomes" id="UP000269271"/>
    </source>
</evidence>
<dbReference type="GO" id="GO:0006231">
    <property type="term" value="P:dTMP biosynthetic process"/>
    <property type="evidence" value="ECO:0007669"/>
    <property type="project" value="InterPro"/>
</dbReference>
<gene>
    <name evidence="2" type="ORF">DF037_20680</name>
</gene>
<evidence type="ECO:0008006" key="4">
    <source>
        <dbReference type="Google" id="ProtNLM"/>
    </source>
</evidence>
<proteinExistence type="predicted"/>
<dbReference type="PROSITE" id="PS51331">
    <property type="entry name" value="THYX"/>
    <property type="match status" value="1"/>
</dbReference>
<dbReference type="Proteomes" id="UP000269271">
    <property type="component" value="Unassembled WGS sequence"/>
</dbReference>
<sequence>MIELNGKGCRVRVIADSVANMMNNRSRITTLELRYWRAIHAEFMTHRVFSRNAGSSRAIPIAKIIEQVCTGPAGPIHWGANQRGMQAGAEIDAPVKFGVYEEYDNPSDTPLFLFGAADMSPQEAWAAAAKEAAANAEAFMDAGYHKQIVNRLLEPFQYINVLVTATDWHNFFELRDHPDAQPEIQDLARTMKAAMDQSKPIVRSGGAGDPDAWHLPYVLDSERDLIRLDVLKKISTARCARVSYEPFDGNAALEKELERYDLLVGSKPLHASPTEHQAHPMSNGSDHSRNFRGWKQYREDVEVRMARESAQALARKA</sequence>
<dbReference type="AlphaFoldDB" id="A0A3N8QQJ9"/>
<accession>A0A3N8QQJ9</accession>
<dbReference type="SUPFAM" id="SSF69796">
    <property type="entry name" value="Thymidylate synthase-complementing protein Thy1"/>
    <property type="match status" value="1"/>
</dbReference>
<name>A0A3N8QQJ9_9BURK</name>
<protein>
    <recommendedName>
        <fullName evidence="4">Thymidylate synthase</fullName>
    </recommendedName>
</protein>
<dbReference type="GO" id="GO:0050797">
    <property type="term" value="F:thymidylate synthase (FAD) activity"/>
    <property type="evidence" value="ECO:0007669"/>
    <property type="project" value="InterPro"/>
</dbReference>
<dbReference type="InterPro" id="IPR036098">
    <property type="entry name" value="Thymidylate_synthase_ThyX_sf"/>
</dbReference>
<comment type="caution">
    <text evidence="2">The sequence shown here is derived from an EMBL/GenBank/DDBJ whole genome shotgun (WGS) entry which is preliminary data.</text>
</comment>
<evidence type="ECO:0000313" key="2">
    <source>
        <dbReference type="EMBL" id="RQT26107.1"/>
    </source>
</evidence>
<reference evidence="2 3" key="1">
    <citation type="submission" date="2018-08" db="EMBL/GenBank/DDBJ databases">
        <title>Comparative analysis of Burkholderia isolates from Puerto Rico.</title>
        <authorList>
            <person name="Hall C."/>
            <person name="Sahl J."/>
            <person name="Wagner D."/>
        </authorList>
    </citation>
    <scope>NUCLEOTIDE SEQUENCE [LARGE SCALE GENOMIC DNA]</scope>
    <source>
        <strain evidence="2 3">Bp9001</strain>
    </source>
</reference>
<feature type="region of interest" description="Disordered" evidence="1">
    <location>
        <begin position="269"/>
        <end position="289"/>
    </location>
</feature>
<dbReference type="GO" id="GO:0050660">
    <property type="term" value="F:flavin adenine dinucleotide binding"/>
    <property type="evidence" value="ECO:0007669"/>
    <property type="project" value="InterPro"/>
</dbReference>
<dbReference type="Pfam" id="PF02511">
    <property type="entry name" value="Thy1"/>
    <property type="match status" value="1"/>
</dbReference>